<feature type="transmembrane region" description="Helical" evidence="2">
    <location>
        <begin position="84"/>
        <end position="105"/>
    </location>
</feature>
<name>A0A4S4LZ44_9AGAM</name>
<dbReference type="OrthoDB" id="3352285at2759"/>
<feature type="transmembrane region" description="Helical" evidence="2">
    <location>
        <begin position="162"/>
        <end position="183"/>
    </location>
</feature>
<keyword evidence="2" id="KW-0472">Membrane</keyword>
<proteinExistence type="predicted"/>
<feature type="region of interest" description="Disordered" evidence="1">
    <location>
        <begin position="221"/>
        <end position="295"/>
    </location>
</feature>
<keyword evidence="2" id="KW-0812">Transmembrane</keyword>
<feature type="transmembrane region" description="Helical" evidence="2">
    <location>
        <begin position="48"/>
        <end position="72"/>
    </location>
</feature>
<dbReference type="AlphaFoldDB" id="A0A4S4LZ44"/>
<keyword evidence="4" id="KW-1185">Reference proteome</keyword>
<evidence type="ECO:0000313" key="4">
    <source>
        <dbReference type="Proteomes" id="UP000310158"/>
    </source>
</evidence>
<feature type="compositionally biased region" description="Basic and acidic residues" evidence="1">
    <location>
        <begin position="264"/>
        <end position="295"/>
    </location>
</feature>
<gene>
    <name evidence="3" type="ORF">EW146_g2924</name>
</gene>
<keyword evidence="2" id="KW-1133">Transmembrane helix</keyword>
<evidence type="ECO:0000256" key="1">
    <source>
        <dbReference type="SAM" id="MobiDB-lite"/>
    </source>
</evidence>
<comment type="caution">
    <text evidence="3">The sequence shown here is derived from an EMBL/GenBank/DDBJ whole genome shotgun (WGS) entry which is preliminary data.</text>
</comment>
<protein>
    <submittedName>
        <fullName evidence="3">Uncharacterized protein</fullName>
    </submittedName>
</protein>
<evidence type="ECO:0000256" key="2">
    <source>
        <dbReference type="SAM" id="Phobius"/>
    </source>
</evidence>
<sequence length="295" mass="32382">MLRLLFARSGFDLQWDSYSIEWNMGFNIRGMKMFFNAGTDKHEGYPKIATYAIVLGAMYIAVAIIEFFGVAAAGLQRLALARMYAFLSVLSALIVVVAGFVQVVVHFVMKSELISECTTLTTGENVDFSWGLFGPRAHDTLTGDEANNWCTDAWNHDSWSDIVTLIIAIIVMGIFASVAFSYYHQLLDPTSPANAFRAPANNLGAGAGAYYNPPYASSLPHLGYNDQSQYPPPPGPPPHFHEPEDDGKLPEYAAGGYGVGMTGDDAKKGDDPFADFETERDVTSRPRPGERETFH</sequence>
<accession>A0A4S4LZ44</accession>
<reference evidence="3 4" key="1">
    <citation type="submission" date="2019-02" db="EMBL/GenBank/DDBJ databases">
        <title>Genome sequencing of the rare red list fungi Bondarzewia mesenterica.</title>
        <authorList>
            <person name="Buettner E."/>
            <person name="Kellner H."/>
        </authorList>
    </citation>
    <scope>NUCLEOTIDE SEQUENCE [LARGE SCALE GENOMIC DNA]</scope>
    <source>
        <strain evidence="3 4">DSM 108281</strain>
    </source>
</reference>
<organism evidence="3 4">
    <name type="scientific">Bondarzewia mesenterica</name>
    <dbReference type="NCBI Taxonomy" id="1095465"/>
    <lineage>
        <taxon>Eukaryota</taxon>
        <taxon>Fungi</taxon>
        <taxon>Dikarya</taxon>
        <taxon>Basidiomycota</taxon>
        <taxon>Agaricomycotina</taxon>
        <taxon>Agaricomycetes</taxon>
        <taxon>Russulales</taxon>
        <taxon>Bondarzewiaceae</taxon>
        <taxon>Bondarzewia</taxon>
    </lineage>
</organism>
<evidence type="ECO:0000313" key="3">
    <source>
        <dbReference type="EMBL" id="THH17979.1"/>
    </source>
</evidence>
<feature type="compositionally biased region" description="Basic and acidic residues" evidence="1">
    <location>
        <begin position="239"/>
        <end position="249"/>
    </location>
</feature>
<dbReference type="EMBL" id="SGPL01000090">
    <property type="protein sequence ID" value="THH17979.1"/>
    <property type="molecule type" value="Genomic_DNA"/>
</dbReference>
<dbReference type="Proteomes" id="UP000310158">
    <property type="component" value="Unassembled WGS sequence"/>
</dbReference>